<dbReference type="InterPro" id="IPR015422">
    <property type="entry name" value="PyrdxlP-dep_Trfase_small"/>
</dbReference>
<dbReference type="CDD" id="cd00616">
    <property type="entry name" value="AHBA_syn"/>
    <property type="match status" value="1"/>
</dbReference>
<name>A0A0F9AMD3_9ZZZZ</name>
<dbReference type="PANTHER" id="PTHR30244">
    <property type="entry name" value="TRANSAMINASE"/>
    <property type="match status" value="1"/>
</dbReference>
<sequence>MPELSSYHSYMEKIWDSRWLTNDGQFHLEFEKQLKDYLDVGHMNLFVNGTIGLLVALHALRISGGEVITTPFTFPATTHVLYWNNVTPVFCDIDRESFSIDPDKIERLINPDTKAILAVHVYGIPCDVEAIQKIADRHGLHVIYDAAHAFGVRIGDRSILDYGDLSVLSFHAAKLFSSIEGGALVSRSQETRTRIQFLRNFGIADEETVIGPGINGKMNEFQASFGLLSLETIEQEIEDRRKRTNIYREELAGIPGLFYPEDVPGVKHNYSYFPMLIDSDEFGCSRDQLFDILKKCNINARKYFYPLTSSYPCYSAIPTASSENLPVATQV</sequence>
<feature type="non-terminal residue" evidence="2">
    <location>
        <position position="331"/>
    </location>
</feature>
<dbReference type="PIRSF" id="PIRSF000390">
    <property type="entry name" value="PLP_StrS"/>
    <property type="match status" value="1"/>
</dbReference>
<dbReference type="InterPro" id="IPR000653">
    <property type="entry name" value="DegT/StrS_aminotransferase"/>
</dbReference>
<reference evidence="2" key="1">
    <citation type="journal article" date="2015" name="Nature">
        <title>Complex archaea that bridge the gap between prokaryotes and eukaryotes.</title>
        <authorList>
            <person name="Spang A."/>
            <person name="Saw J.H."/>
            <person name="Jorgensen S.L."/>
            <person name="Zaremba-Niedzwiedzka K."/>
            <person name="Martijn J."/>
            <person name="Lind A.E."/>
            <person name="van Eijk R."/>
            <person name="Schleper C."/>
            <person name="Guy L."/>
            <person name="Ettema T.J."/>
        </authorList>
    </citation>
    <scope>NUCLEOTIDE SEQUENCE</scope>
</reference>
<evidence type="ECO:0000256" key="1">
    <source>
        <dbReference type="ARBA" id="ARBA00022898"/>
    </source>
</evidence>
<dbReference type="AlphaFoldDB" id="A0A0F9AMD3"/>
<keyword evidence="1" id="KW-0663">Pyridoxal phosphate</keyword>
<comment type="caution">
    <text evidence="2">The sequence shown here is derived from an EMBL/GenBank/DDBJ whole genome shotgun (WGS) entry which is preliminary data.</text>
</comment>
<dbReference type="PANTHER" id="PTHR30244:SF9">
    <property type="entry name" value="PROTEIN RV3402C"/>
    <property type="match status" value="1"/>
</dbReference>
<dbReference type="EMBL" id="LAZR01053938">
    <property type="protein sequence ID" value="KKK79634.1"/>
    <property type="molecule type" value="Genomic_DNA"/>
</dbReference>
<dbReference type="Gene3D" id="3.40.640.10">
    <property type="entry name" value="Type I PLP-dependent aspartate aminotransferase-like (Major domain)"/>
    <property type="match status" value="1"/>
</dbReference>
<dbReference type="GO" id="GO:0030170">
    <property type="term" value="F:pyridoxal phosphate binding"/>
    <property type="evidence" value="ECO:0007669"/>
    <property type="project" value="TreeGrafter"/>
</dbReference>
<accession>A0A0F9AMD3</accession>
<dbReference type="InterPro" id="IPR015424">
    <property type="entry name" value="PyrdxlP-dep_Trfase"/>
</dbReference>
<dbReference type="GO" id="GO:0008483">
    <property type="term" value="F:transaminase activity"/>
    <property type="evidence" value="ECO:0007669"/>
    <property type="project" value="TreeGrafter"/>
</dbReference>
<dbReference type="Gene3D" id="3.90.1150.10">
    <property type="entry name" value="Aspartate Aminotransferase, domain 1"/>
    <property type="match status" value="1"/>
</dbReference>
<protein>
    <submittedName>
        <fullName evidence="2">Uncharacterized protein</fullName>
    </submittedName>
</protein>
<organism evidence="2">
    <name type="scientific">marine sediment metagenome</name>
    <dbReference type="NCBI Taxonomy" id="412755"/>
    <lineage>
        <taxon>unclassified sequences</taxon>
        <taxon>metagenomes</taxon>
        <taxon>ecological metagenomes</taxon>
    </lineage>
</organism>
<dbReference type="SUPFAM" id="SSF53383">
    <property type="entry name" value="PLP-dependent transferases"/>
    <property type="match status" value="1"/>
</dbReference>
<proteinExistence type="predicted"/>
<dbReference type="GO" id="GO:0000271">
    <property type="term" value="P:polysaccharide biosynthetic process"/>
    <property type="evidence" value="ECO:0007669"/>
    <property type="project" value="TreeGrafter"/>
</dbReference>
<dbReference type="InterPro" id="IPR015421">
    <property type="entry name" value="PyrdxlP-dep_Trfase_major"/>
</dbReference>
<gene>
    <name evidence="2" type="ORF">LCGC14_2831530</name>
</gene>
<evidence type="ECO:0000313" key="2">
    <source>
        <dbReference type="EMBL" id="KKK79634.1"/>
    </source>
</evidence>
<dbReference type="Pfam" id="PF01041">
    <property type="entry name" value="DegT_DnrJ_EryC1"/>
    <property type="match status" value="1"/>
</dbReference>